<keyword evidence="2" id="KW-1003">Cell membrane</keyword>
<dbReference type="RefSeq" id="WP_144279866.1">
    <property type="nucleotide sequence ID" value="NZ_CP041730.1"/>
</dbReference>
<dbReference type="EMBL" id="CP041730">
    <property type="protein sequence ID" value="QDQ28483.1"/>
    <property type="molecule type" value="Genomic_DNA"/>
</dbReference>
<dbReference type="PANTHER" id="PTHR30287">
    <property type="entry name" value="MEMBRANE COMPONENT OF PREDICTED ABC SUPERFAMILY METABOLITE UPTAKE TRANSPORTER"/>
    <property type="match status" value="1"/>
</dbReference>
<evidence type="ECO:0000313" key="8">
    <source>
        <dbReference type="EMBL" id="QDQ28483.1"/>
    </source>
</evidence>
<keyword evidence="3 6" id="KW-0812">Transmembrane</keyword>
<feature type="transmembrane region" description="Helical" evidence="6">
    <location>
        <begin position="310"/>
        <end position="343"/>
    </location>
</feature>
<gene>
    <name evidence="8" type="ORF">FNU76_20150</name>
</gene>
<feature type="transmembrane region" description="Helical" evidence="6">
    <location>
        <begin position="814"/>
        <end position="834"/>
    </location>
</feature>
<evidence type="ECO:0000256" key="4">
    <source>
        <dbReference type="ARBA" id="ARBA00022989"/>
    </source>
</evidence>
<feature type="domain" description="ABC3 transporter permease C-terminal" evidence="7">
    <location>
        <begin position="267"/>
        <end position="390"/>
    </location>
</feature>
<sequence length="850" mass="89012">MSGPLRRMHRRLLPSLAWSGLLAQPGRSLACLLAILVGVALGYAIHLINHSAVSEFSQAATSLSGSADLSVRGALSDSLYARLAQDRDVAAASPVLEVRAQLPGQREPLLLLGVDALRVGAVAPQLLGQADMPAGDTGGGPAGLVLLEQDTVFLSPAAMASLRLAVGAKLTVQFGMQDLVLRVAGSLPAAGAGQRLGVMDIGAAQWKLGRLGELSRIDIKLRPGSNAGAFTQRWQAALPAGSRIDTAAGTEQRTADISRAYRVNLAVLGLVALFTGCFLVFSTQVLSLLRRRSQLALLRVLGLTRAELMGLILLEATALGVTGSGLGIVAGLGVAAGALHVLGGDLGSGFFNGISPQLHIEPWAMAGFFLLGLAATLIGSLIPAREAARAVPARALKAGDEESALDRIRSPWPGLALMMAAAPLLMLGPIGDLPLPGYLAIACLLIGALWLMPWLSARLLGAVPAAWRRGPVLGLALTQLKEAPGYAGIGLAGILASFSLMVAMVIMVASFRVSVVSWLDQLMPADLYLRAAAAGETAYLSPAEQARVAATAGIARYELMRLQGVILDPARPGVAVIARTMDRADAAAKLPLVGPNFAVPADRTPVWVSEAVVDLYGVRPGSPMLLPLQGKQVAVVVAGVWRDYARQHGSIMLALADYQRLTGDLRVNDVAMWLSEGSSSAALQQRLRAAVAHGERLDFAERSALRRISLAIFDRSFAVTYLLEAVAILVGLLGIGVSFGGQALARLREFGMLRHIGYRQTDIDRLLALEGALLAGIGVLAGLAVGFLISRILIDVINPQSFHWTMQTHIPWPVLGGVSLALIILAALTAVLAGRKALAVGAVRAVKEDW</sequence>
<keyword evidence="9" id="KW-1185">Reference proteome</keyword>
<feature type="transmembrane region" description="Helical" evidence="6">
    <location>
        <begin position="437"/>
        <end position="460"/>
    </location>
</feature>
<feature type="transmembrane region" description="Helical" evidence="6">
    <location>
        <begin position="486"/>
        <end position="511"/>
    </location>
</feature>
<evidence type="ECO:0000256" key="5">
    <source>
        <dbReference type="ARBA" id="ARBA00023136"/>
    </source>
</evidence>
<dbReference type="InterPro" id="IPR003838">
    <property type="entry name" value="ABC3_permease_C"/>
</dbReference>
<dbReference type="InterPro" id="IPR038766">
    <property type="entry name" value="Membrane_comp_ABC_pdt"/>
</dbReference>
<proteinExistence type="predicted"/>
<evidence type="ECO:0000256" key="3">
    <source>
        <dbReference type="ARBA" id="ARBA00022692"/>
    </source>
</evidence>
<evidence type="ECO:0000256" key="1">
    <source>
        <dbReference type="ARBA" id="ARBA00004651"/>
    </source>
</evidence>
<dbReference type="PANTHER" id="PTHR30287:SF2">
    <property type="entry name" value="BLL1001 PROTEIN"/>
    <property type="match status" value="1"/>
</dbReference>
<evidence type="ECO:0000256" key="2">
    <source>
        <dbReference type="ARBA" id="ARBA00022475"/>
    </source>
</evidence>
<feature type="transmembrane region" description="Helical" evidence="6">
    <location>
        <begin position="363"/>
        <end position="384"/>
    </location>
</feature>
<dbReference type="GO" id="GO:0005886">
    <property type="term" value="C:plasma membrane"/>
    <property type="evidence" value="ECO:0007669"/>
    <property type="project" value="UniProtKB-SubCell"/>
</dbReference>
<evidence type="ECO:0000256" key="6">
    <source>
        <dbReference type="SAM" id="Phobius"/>
    </source>
</evidence>
<keyword evidence="4 6" id="KW-1133">Transmembrane helix</keyword>
<organism evidence="8 9">
    <name type="scientific">Chitinimonas arctica</name>
    <dbReference type="NCBI Taxonomy" id="2594795"/>
    <lineage>
        <taxon>Bacteria</taxon>
        <taxon>Pseudomonadati</taxon>
        <taxon>Pseudomonadota</taxon>
        <taxon>Betaproteobacteria</taxon>
        <taxon>Neisseriales</taxon>
        <taxon>Chitinibacteraceae</taxon>
        <taxon>Chitinimonas</taxon>
    </lineage>
</organism>
<evidence type="ECO:0000313" key="9">
    <source>
        <dbReference type="Proteomes" id="UP000317550"/>
    </source>
</evidence>
<dbReference type="KEGG" id="cari:FNU76_20150"/>
<dbReference type="Proteomes" id="UP000317550">
    <property type="component" value="Chromosome"/>
</dbReference>
<comment type="subcellular location">
    <subcellularLocation>
        <location evidence="1">Cell membrane</location>
        <topology evidence="1">Multi-pass membrane protein</topology>
    </subcellularLocation>
</comment>
<feature type="transmembrane region" description="Helical" evidence="6">
    <location>
        <begin position="721"/>
        <end position="745"/>
    </location>
</feature>
<feature type="transmembrane region" description="Helical" evidence="6">
    <location>
        <begin position="265"/>
        <end position="289"/>
    </location>
</feature>
<reference evidence="9" key="1">
    <citation type="submission" date="2019-07" db="EMBL/GenBank/DDBJ databases">
        <title>Chitinimonas sp. nov., isolated from Ny-Alesund, arctica soil.</title>
        <authorList>
            <person name="Xu Q."/>
            <person name="Peng F."/>
        </authorList>
    </citation>
    <scope>NUCLEOTIDE SEQUENCE [LARGE SCALE GENOMIC DNA]</scope>
    <source>
        <strain evidence="9">R3-44</strain>
    </source>
</reference>
<dbReference type="AlphaFoldDB" id="A0A516SK22"/>
<feature type="domain" description="ABC3 transporter permease C-terminal" evidence="7">
    <location>
        <begin position="725"/>
        <end position="838"/>
    </location>
</feature>
<feature type="transmembrane region" description="Helical" evidence="6">
    <location>
        <begin position="766"/>
        <end position="794"/>
    </location>
</feature>
<protein>
    <submittedName>
        <fullName evidence="8">FtsX-like permease family protein</fullName>
    </submittedName>
</protein>
<name>A0A516SK22_9NEIS</name>
<feature type="transmembrane region" description="Helical" evidence="6">
    <location>
        <begin position="412"/>
        <end position="431"/>
    </location>
</feature>
<accession>A0A516SK22</accession>
<evidence type="ECO:0000259" key="7">
    <source>
        <dbReference type="Pfam" id="PF02687"/>
    </source>
</evidence>
<dbReference type="OrthoDB" id="9780560at2"/>
<dbReference type="Pfam" id="PF02687">
    <property type="entry name" value="FtsX"/>
    <property type="match status" value="2"/>
</dbReference>
<keyword evidence="5 6" id="KW-0472">Membrane</keyword>